<proteinExistence type="predicted"/>
<evidence type="ECO:0000313" key="1">
    <source>
        <dbReference type="EMBL" id="CAK9088884.1"/>
    </source>
</evidence>
<protein>
    <submittedName>
        <fullName evidence="1">Uncharacterized protein</fullName>
    </submittedName>
</protein>
<keyword evidence="3" id="KW-1185">Reference proteome</keyword>
<evidence type="ECO:0000313" key="2">
    <source>
        <dbReference type="EMBL" id="CAK9098153.1"/>
    </source>
</evidence>
<reference evidence="1 3" key="1">
    <citation type="submission" date="2024-02" db="EMBL/GenBank/DDBJ databases">
        <authorList>
            <person name="Chen Y."/>
            <person name="Shah S."/>
            <person name="Dougan E. K."/>
            <person name="Thang M."/>
            <person name="Chan C."/>
        </authorList>
    </citation>
    <scope>NUCLEOTIDE SEQUENCE [LARGE SCALE GENOMIC DNA]</scope>
</reference>
<gene>
    <name evidence="1" type="ORF">CCMP2556_LOCUS42832</name>
    <name evidence="2" type="ORF">CCMP2556_LOCUS46517</name>
</gene>
<comment type="caution">
    <text evidence="1">The sequence shown here is derived from an EMBL/GenBank/DDBJ whole genome shotgun (WGS) entry which is preliminary data.</text>
</comment>
<accession>A0ABP0QLH3</accession>
<dbReference type="Proteomes" id="UP001642484">
    <property type="component" value="Unassembled WGS sequence"/>
</dbReference>
<dbReference type="EMBL" id="CAXAMN010025805">
    <property type="protein sequence ID" value="CAK9098153.1"/>
    <property type="molecule type" value="Genomic_DNA"/>
</dbReference>
<name>A0ABP0QLH3_9DINO</name>
<evidence type="ECO:0000313" key="3">
    <source>
        <dbReference type="Proteomes" id="UP001642484"/>
    </source>
</evidence>
<dbReference type="EMBL" id="CAXAMN010024694">
    <property type="protein sequence ID" value="CAK9088884.1"/>
    <property type="molecule type" value="Genomic_DNA"/>
</dbReference>
<sequence>MACTADEDAVGYLNDIDERFRNVDVTDDYYSEMLEVIKKARTRSQFTRGDWLMKAMLGPISAKFDAWDETGKKQAHRKFCDDSDCSDSEHDVGCHECVIS</sequence>
<organism evidence="1 3">
    <name type="scientific">Durusdinium trenchii</name>
    <dbReference type="NCBI Taxonomy" id="1381693"/>
    <lineage>
        <taxon>Eukaryota</taxon>
        <taxon>Sar</taxon>
        <taxon>Alveolata</taxon>
        <taxon>Dinophyceae</taxon>
        <taxon>Suessiales</taxon>
        <taxon>Symbiodiniaceae</taxon>
        <taxon>Durusdinium</taxon>
    </lineage>
</organism>